<dbReference type="PANTHER" id="PTHR10127:SF780">
    <property type="entry name" value="METALLOENDOPEPTIDASE"/>
    <property type="match status" value="1"/>
</dbReference>
<evidence type="ECO:0000256" key="3">
    <source>
        <dbReference type="ARBA" id="ARBA00022801"/>
    </source>
</evidence>
<evidence type="ECO:0000313" key="8">
    <source>
        <dbReference type="EMBL" id="AOM78392.1"/>
    </source>
</evidence>
<dbReference type="InterPro" id="IPR001506">
    <property type="entry name" value="Peptidase_M12A"/>
</dbReference>
<dbReference type="RefSeq" id="WP_069380057.1">
    <property type="nucleotide sequence ID" value="NZ_CP017141.1"/>
</dbReference>
<feature type="binding site" evidence="6">
    <location>
        <position position="190"/>
    </location>
    <ligand>
        <name>Zn(2+)</name>
        <dbReference type="ChEBI" id="CHEBI:29105"/>
        <note>catalytic</note>
    </ligand>
</feature>
<dbReference type="PROSITE" id="PS51864">
    <property type="entry name" value="ASTACIN"/>
    <property type="match status" value="1"/>
</dbReference>
<dbReference type="GO" id="GO:0006508">
    <property type="term" value="P:proteolysis"/>
    <property type="evidence" value="ECO:0007669"/>
    <property type="project" value="UniProtKB-KW"/>
</dbReference>
<evidence type="ECO:0000256" key="6">
    <source>
        <dbReference type="PROSITE-ProRule" id="PRU01211"/>
    </source>
</evidence>
<dbReference type="Pfam" id="PF14200">
    <property type="entry name" value="RicinB_lectin_2"/>
    <property type="match status" value="1"/>
</dbReference>
<dbReference type="InterPro" id="IPR035992">
    <property type="entry name" value="Ricin_B-like_lectins"/>
</dbReference>
<keyword evidence="5 6" id="KW-0482">Metalloprotease</keyword>
<dbReference type="InterPro" id="IPR006026">
    <property type="entry name" value="Peptidase_Metallo"/>
</dbReference>
<dbReference type="KEGG" id="psty:BFS30_15130"/>
<accession>A0A1D7QI87</accession>
<dbReference type="EMBL" id="CP017141">
    <property type="protein sequence ID" value="AOM78392.1"/>
    <property type="molecule type" value="Genomic_DNA"/>
</dbReference>
<feature type="domain" description="Peptidase M12A" evidence="7">
    <location>
        <begin position="92"/>
        <end position="290"/>
    </location>
</feature>
<reference evidence="8 9" key="1">
    <citation type="submission" date="2016-08" db="EMBL/GenBank/DDBJ databases">
        <authorList>
            <person name="Seilhamer J.J."/>
        </authorList>
    </citation>
    <scope>NUCLEOTIDE SEQUENCE [LARGE SCALE GENOMIC DNA]</scope>
    <source>
        <strain evidence="8 9">DX4</strain>
    </source>
</reference>
<evidence type="ECO:0000259" key="7">
    <source>
        <dbReference type="PROSITE" id="PS51864"/>
    </source>
</evidence>
<dbReference type="GO" id="GO:0008270">
    <property type="term" value="F:zinc ion binding"/>
    <property type="evidence" value="ECO:0007669"/>
    <property type="project" value="UniProtKB-UniRule"/>
</dbReference>
<feature type="binding site" evidence="6">
    <location>
        <position position="200"/>
    </location>
    <ligand>
        <name>Zn(2+)</name>
        <dbReference type="ChEBI" id="CHEBI:29105"/>
        <note>catalytic</note>
    </ligand>
</feature>
<evidence type="ECO:0000313" key="9">
    <source>
        <dbReference type="Proteomes" id="UP000094313"/>
    </source>
</evidence>
<comment type="cofactor">
    <cofactor evidence="6">
        <name>Zn(2+)</name>
        <dbReference type="ChEBI" id="CHEBI:29105"/>
    </cofactor>
    <text evidence="6">Binds 1 zinc ion per subunit.</text>
</comment>
<dbReference type="PANTHER" id="PTHR10127">
    <property type="entry name" value="DISCOIDIN, CUB, EGF, LAMININ , AND ZINC METALLOPROTEASE DOMAIN CONTAINING"/>
    <property type="match status" value="1"/>
</dbReference>
<evidence type="ECO:0000256" key="4">
    <source>
        <dbReference type="ARBA" id="ARBA00022833"/>
    </source>
</evidence>
<dbReference type="PROSITE" id="PS50231">
    <property type="entry name" value="RICIN_B_LECTIN"/>
    <property type="match status" value="1"/>
</dbReference>
<dbReference type="SUPFAM" id="SSF50370">
    <property type="entry name" value="Ricin B-like lectins"/>
    <property type="match status" value="1"/>
</dbReference>
<dbReference type="SMART" id="SM00458">
    <property type="entry name" value="RICIN"/>
    <property type="match status" value="1"/>
</dbReference>
<proteinExistence type="predicted"/>
<dbReference type="InterPro" id="IPR000772">
    <property type="entry name" value="Ricin_B_lectin"/>
</dbReference>
<name>A0A1D7QI87_9SPHI</name>
<sequence>MKFFLKPILGLCLITGLFFSCKKNVQNTEEQNISSSRHGDTIIHRLNINGSINIVKEFNNEFFYAHDILLSKEQFNSLKKMTLSNLSTVERSTIVQDFLSTWPNAKVYYSYPDATTMTAAQYTSFVATIDAALTKITDSTNIQFVQRTTQTEYMKFVKSSSTNSSPLGWQKNRVNTVNLYNYTHVGITMHEVLHSLGVMHEQCRPDRDQYIIVDTSRVTDGAEHNFNKYTNYAGHGPFDFNSIMIYSSGDFAKNAALPPMTKLDGTTFTKQRNGLSPGDVNGLKSLYFPTVANGTYRINPVYLSSKSIDITGSSTADGTNVILYTNGTGNNQKFSFRKVDNGYYQIKSLLDTNKVLTVRSASTVSGTQVELRTNAGSTSQKFKLYNRGNDGFSFAPMHATSLRLEVLGAGTANLTSIVVSTSNTSSQAQRFNLTKL</sequence>
<evidence type="ECO:0000256" key="1">
    <source>
        <dbReference type="ARBA" id="ARBA00022670"/>
    </source>
</evidence>
<dbReference type="Gene3D" id="3.40.390.10">
    <property type="entry name" value="Collagenase (Catalytic Domain)"/>
    <property type="match status" value="1"/>
</dbReference>
<keyword evidence="1 6" id="KW-0645">Protease</keyword>
<keyword evidence="3 6" id="KW-0378">Hydrolase</keyword>
<dbReference type="InterPro" id="IPR024079">
    <property type="entry name" value="MetalloPept_cat_dom_sf"/>
</dbReference>
<gene>
    <name evidence="8" type="ORF">BFS30_15130</name>
</gene>
<dbReference type="PRINTS" id="PR00480">
    <property type="entry name" value="ASTACIN"/>
</dbReference>
<dbReference type="OrthoDB" id="8455098at2"/>
<dbReference type="SUPFAM" id="SSF55486">
    <property type="entry name" value="Metalloproteases ('zincins'), catalytic domain"/>
    <property type="match status" value="1"/>
</dbReference>
<keyword evidence="9" id="KW-1185">Reference proteome</keyword>
<dbReference type="SMART" id="SM00235">
    <property type="entry name" value="ZnMc"/>
    <property type="match status" value="1"/>
</dbReference>
<dbReference type="Proteomes" id="UP000094313">
    <property type="component" value="Chromosome"/>
</dbReference>
<organism evidence="8 9">
    <name type="scientific">Pedobacter steynii</name>
    <dbReference type="NCBI Taxonomy" id="430522"/>
    <lineage>
        <taxon>Bacteria</taxon>
        <taxon>Pseudomonadati</taxon>
        <taxon>Bacteroidota</taxon>
        <taxon>Sphingobacteriia</taxon>
        <taxon>Sphingobacteriales</taxon>
        <taxon>Sphingobacteriaceae</taxon>
        <taxon>Pedobacter</taxon>
    </lineage>
</organism>
<dbReference type="AlphaFoldDB" id="A0A1D7QI87"/>
<dbReference type="Pfam" id="PF01400">
    <property type="entry name" value="Astacin"/>
    <property type="match status" value="1"/>
</dbReference>
<dbReference type="CDD" id="cd00161">
    <property type="entry name" value="beta-trefoil_Ricin-like"/>
    <property type="match status" value="1"/>
</dbReference>
<dbReference type="GO" id="GO:0004222">
    <property type="term" value="F:metalloendopeptidase activity"/>
    <property type="evidence" value="ECO:0007669"/>
    <property type="project" value="UniProtKB-UniRule"/>
</dbReference>
<dbReference type="Gene3D" id="2.80.10.50">
    <property type="match status" value="2"/>
</dbReference>
<keyword evidence="4 6" id="KW-0862">Zinc</keyword>
<protein>
    <submittedName>
        <fullName evidence="8">Flavastacin</fullName>
    </submittedName>
</protein>
<keyword evidence="2 6" id="KW-0479">Metal-binding</keyword>
<evidence type="ECO:0000256" key="5">
    <source>
        <dbReference type="ARBA" id="ARBA00023049"/>
    </source>
</evidence>
<evidence type="ECO:0000256" key="2">
    <source>
        <dbReference type="ARBA" id="ARBA00022723"/>
    </source>
</evidence>
<feature type="binding site" evidence="6">
    <location>
        <position position="194"/>
    </location>
    <ligand>
        <name>Zn(2+)</name>
        <dbReference type="ChEBI" id="CHEBI:29105"/>
        <note>catalytic</note>
    </ligand>
</feature>
<comment type="caution">
    <text evidence="6">Lacks conserved residue(s) required for the propagation of feature annotation.</text>
</comment>
<dbReference type="PROSITE" id="PS51257">
    <property type="entry name" value="PROKAR_LIPOPROTEIN"/>
    <property type="match status" value="1"/>
</dbReference>
<feature type="active site" evidence="6">
    <location>
        <position position="191"/>
    </location>
</feature>